<accession>A0A6L9JQC3</accession>
<gene>
    <name evidence="1" type="ORF">GPY51_22770</name>
</gene>
<dbReference type="EMBL" id="WSFA01000090">
    <property type="protein sequence ID" value="NDL41488.1"/>
    <property type="molecule type" value="Genomic_DNA"/>
</dbReference>
<proteinExistence type="predicted"/>
<organism evidence="1 2">
    <name type="scientific">Photorhabdus laumondii subsp. laumondii</name>
    <name type="common">Photorhabdus luminescens subsp. laumondii</name>
    <dbReference type="NCBI Taxonomy" id="141679"/>
    <lineage>
        <taxon>Bacteria</taxon>
        <taxon>Pseudomonadati</taxon>
        <taxon>Pseudomonadota</taxon>
        <taxon>Gammaproteobacteria</taxon>
        <taxon>Enterobacterales</taxon>
        <taxon>Morganellaceae</taxon>
        <taxon>Photorhabdus</taxon>
    </lineage>
</organism>
<reference evidence="1 2" key="1">
    <citation type="submission" date="2019-12" db="EMBL/GenBank/DDBJ databases">
        <title>Engineering Photorhabdus to improve their lethality against agricultural pests.</title>
        <authorList>
            <person name="Machado R.A.R."/>
        </authorList>
    </citation>
    <scope>NUCLEOTIDE SEQUENCE [LARGE SCALE GENOMIC DNA]</scope>
    <source>
        <strain evidence="1 2">EN01</strain>
    </source>
</reference>
<dbReference type="Proteomes" id="UP000479300">
    <property type="component" value="Unassembled WGS sequence"/>
</dbReference>
<protein>
    <submittedName>
        <fullName evidence="1">Uncharacterized protein</fullName>
    </submittedName>
</protein>
<comment type="caution">
    <text evidence="1">The sequence shown here is derived from an EMBL/GenBank/DDBJ whole genome shotgun (WGS) entry which is preliminary data.</text>
</comment>
<dbReference type="RefSeq" id="WP_162107621.1">
    <property type="nucleotide sequence ID" value="NZ_CAWPHK010000035.1"/>
</dbReference>
<name>A0A6L9JQC3_PHOLM</name>
<dbReference type="AlphaFoldDB" id="A0A6L9JQC3"/>
<sequence>MLSKNGSTRGGKKPNGKTLTGGTVSALAEEIISKQISVADYDTVDREIKQAVSMSRKTEAARRGVTRGRPHDLTGQKFNRLTAIKISGKKGRQNLWLCECECGNLHETTAVLLIKEVSTSCGCYMMERITEHGYLKNGKRPSEYDCWLAIKQRCYNENNPEYKNYGGRGIAMCDEWLKSFNNFIRDMGFKPSKSHSIDRIDVNKGYYPENCRWTTIKIQNANKRQTRWITAFGETLPLTEMARKHNVNPTTLSYRLQFVSPEIALTQKLHARGAYAGN</sequence>
<evidence type="ECO:0000313" key="1">
    <source>
        <dbReference type="EMBL" id="NDL41488.1"/>
    </source>
</evidence>
<evidence type="ECO:0000313" key="2">
    <source>
        <dbReference type="Proteomes" id="UP000479300"/>
    </source>
</evidence>